<keyword evidence="3" id="KW-1185">Reference proteome</keyword>
<feature type="transmembrane region" description="Helical" evidence="1">
    <location>
        <begin position="51"/>
        <end position="75"/>
    </location>
</feature>
<gene>
    <name evidence="2" type="ORF">HPBE_LOCUS26993</name>
</gene>
<protein>
    <submittedName>
        <fullName evidence="4">Methuselah_N domain-containing protein</fullName>
    </submittedName>
</protein>
<keyword evidence="1" id="KW-1133">Transmembrane helix</keyword>
<evidence type="ECO:0000313" key="3">
    <source>
        <dbReference type="Proteomes" id="UP000050761"/>
    </source>
</evidence>
<accession>A0A3P8ETU4</accession>
<organism evidence="3 4">
    <name type="scientific">Heligmosomoides polygyrus</name>
    <name type="common">Parasitic roundworm</name>
    <dbReference type="NCBI Taxonomy" id="6339"/>
    <lineage>
        <taxon>Eukaryota</taxon>
        <taxon>Metazoa</taxon>
        <taxon>Ecdysozoa</taxon>
        <taxon>Nematoda</taxon>
        <taxon>Chromadorea</taxon>
        <taxon>Rhabditida</taxon>
        <taxon>Rhabditina</taxon>
        <taxon>Rhabditomorpha</taxon>
        <taxon>Strongyloidea</taxon>
        <taxon>Heligmosomidae</taxon>
        <taxon>Heligmosomoides</taxon>
    </lineage>
</organism>
<evidence type="ECO:0000313" key="4">
    <source>
        <dbReference type="WBParaSite" id="HPBE_0002699401-mRNA-1"/>
    </source>
</evidence>
<dbReference type="OrthoDB" id="5789612at2759"/>
<dbReference type="AlphaFoldDB" id="A0A183GWC4"/>
<reference evidence="2 3" key="1">
    <citation type="submission" date="2018-11" db="EMBL/GenBank/DDBJ databases">
        <authorList>
            <consortium name="Pathogen Informatics"/>
        </authorList>
    </citation>
    <scope>NUCLEOTIDE SEQUENCE [LARGE SCALE GENOMIC DNA]</scope>
</reference>
<dbReference type="EMBL" id="UZAH01041522">
    <property type="protein sequence ID" value="VDP60331.1"/>
    <property type="molecule type" value="Genomic_DNA"/>
</dbReference>
<evidence type="ECO:0000313" key="2">
    <source>
        <dbReference type="EMBL" id="VDP60331.1"/>
    </source>
</evidence>
<reference evidence="4" key="2">
    <citation type="submission" date="2019-09" db="UniProtKB">
        <authorList>
            <consortium name="WormBaseParasite"/>
        </authorList>
    </citation>
    <scope>IDENTIFICATION</scope>
</reference>
<sequence length="110" mass="12389">MYLDVDFNGGIFQCHVDQYSCESVCAFQCWKVKTCEHRATSTYVCIPQPKLLIVSFVVWIILTTTAAIAIGYSCWKLIRWRCCGMPKVHAGLIRSVSDLETRVQASGFSS</sequence>
<evidence type="ECO:0000256" key="1">
    <source>
        <dbReference type="SAM" id="Phobius"/>
    </source>
</evidence>
<dbReference type="Proteomes" id="UP000050761">
    <property type="component" value="Unassembled WGS sequence"/>
</dbReference>
<accession>A0A183GWC4</accession>
<name>A0A183GWC4_HELPZ</name>
<keyword evidence="1" id="KW-0472">Membrane</keyword>
<proteinExistence type="predicted"/>
<dbReference type="WBParaSite" id="HPBE_0002699401-mRNA-1">
    <property type="protein sequence ID" value="HPBE_0002699401-mRNA-1"/>
    <property type="gene ID" value="HPBE_0002699401"/>
</dbReference>
<keyword evidence="1" id="KW-0812">Transmembrane</keyword>